<accession>A0A450T005</accession>
<feature type="transmembrane region" description="Helical" evidence="1">
    <location>
        <begin position="39"/>
        <end position="61"/>
    </location>
</feature>
<reference evidence="2" key="1">
    <citation type="submission" date="2019-02" db="EMBL/GenBank/DDBJ databases">
        <authorList>
            <person name="Gruber-Vodicka R. H."/>
            <person name="Seah K. B. B."/>
        </authorList>
    </citation>
    <scope>NUCLEOTIDE SEQUENCE</scope>
    <source>
        <strain evidence="2">BECK_DK161</strain>
    </source>
</reference>
<keyword evidence="1" id="KW-0472">Membrane</keyword>
<protein>
    <submittedName>
        <fullName evidence="2">Uncharacterized protein</fullName>
    </submittedName>
</protein>
<gene>
    <name evidence="2" type="ORF">BECKDK2373C_GA0170839_10752</name>
</gene>
<dbReference type="EMBL" id="CAADEY010000075">
    <property type="protein sequence ID" value="VFJ59839.1"/>
    <property type="molecule type" value="Genomic_DNA"/>
</dbReference>
<proteinExistence type="predicted"/>
<evidence type="ECO:0000256" key="1">
    <source>
        <dbReference type="SAM" id="Phobius"/>
    </source>
</evidence>
<dbReference type="AlphaFoldDB" id="A0A450T005"/>
<feature type="transmembrane region" description="Helical" evidence="1">
    <location>
        <begin position="12"/>
        <end position="33"/>
    </location>
</feature>
<evidence type="ECO:0000313" key="2">
    <source>
        <dbReference type="EMBL" id="VFJ59839.1"/>
    </source>
</evidence>
<keyword evidence="1" id="KW-1133">Transmembrane helix</keyword>
<keyword evidence="1" id="KW-0812">Transmembrane</keyword>
<sequence length="75" mass="8413">MSKLDFAKEKITYLKFWLGIMVAVGITLMGWFLSNFRSAHWLLVAAAVLALLAIGFGGYAIHTRIEKRIASIEEL</sequence>
<name>A0A450T005_9GAMM</name>
<organism evidence="2">
    <name type="scientific">Candidatus Kentrum sp. DK</name>
    <dbReference type="NCBI Taxonomy" id="2126562"/>
    <lineage>
        <taxon>Bacteria</taxon>
        <taxon>Pseudomonadati</taxon>
        <taxon>Pseudomonadota</taxon>
        <taxon>Gammaproteobacteria</taxon>
        <taxon>Candidatus Kentrum</taxon>
    </lineage>
</organism>